<evidence type="ECO:0000256" key="1">
    <source>
        <dbReference type="ARBA" id="ARBA00008007"/>
    </source>
</evidence>
<dbReference type="SUPFAM" id="SSF53271">
    <property type="entry name" value="PRTase-like"/>
    <property type="match status" value="1"/>
</dbReference>
<reference evidence="5" key="1">
    <citation type="submission" date="2015-07" db="EMBL/GenBank/DDBJ databases">
        <authorList>
            <person name="Rodrigo-Torres Lidia"/>
            <person name="Arahal R.David."/>
        </authorList>
    </citation>
    <scope>NUCLEOTIDE SEQUENCE [LARGE SCALE GENOMIC DNA]</scope>
    <source>
        <strain evidence="5">CECT 5096</strain>
    </source>
</reference>
<evidence type="ECO:0000313" key="5">
    <source>
        <dbReference type="Proteomes" id="UP000049983"/>
    </source>
</evidence>
<name>A0A0M6ZTX5_9HYPH</name>
<evidence type="ECO:0000259" key="3">
    <source>
        <dbReference type="Pfam" id="PF18912"/>
    </source>
</evidence>
<dbReference type="Gene3D" id="3.40.50.2020">
    <property type="match status" value="1"/>
</dbReference>
<evidence type="ECO:0000313" key="4">
    <source>
        <dbReference type="EMBL" id="CTQ65530.1"/>
    </source>
</evidence>
<sequence length="242" mass="26757">MNALLPLRCLCCDTRVGSEDGLCPVCWHGMPFIEKPVCYRLGTPFSFDLGEQAWSPRAIASPPDFERLRSVAFYEGSAQNLILAFKFAGRRELARPMGRWMNGAGREFLRTDSVIVPVPLHWSRLLSRRFNQSAALAQVIAKECGGDYEPDLLRRSKRTRRQVGLSAKERHKNVRSAFTFDKNRAGQFNGRHVVLIDDVITTGSTIAACTKTLLAAGASSVDVLTFALADPSRNNGDGMVVP</sequence>
<dbReference type="Proteomes" id="UP000049983">
    <property type="component" value="Unassembled WGS sequence"/>
</dbReference>
<gene>
    <name evidence="4" type="ORF">LA5096_00760</name>
</gene>
<dbReference type="InterPro" id="IPR000836">
    <property type="entry name" value="PRTase_dom"/>
</dbReference>
<dbReference type="AlphaFoldDB" id="A0A0M6ZTX5"/>
<dbReference type="Pfam" id="PF00156">
    <property type="entry name" value="Pribosyltran"/>
    <property type="match status" value="1"/>
</dbReference>
<dbReference type="Pfam" id="PF18912">
    <property type="entry name" value="DZR_2"/>
    <property type="match status" value="1"/>
</dbReference>
<dbReference type="PANTHER" id="PTHR47505">
    <property type="entry name" value="DNA UTILIZATION PROTEIN YHGH"/>
    <property type="match status" value="1"/>
</dbReference>
<protein>
    <submittedName>
        <fullName evidence="4">DNA utilization protein GntX</fullName>
    </submittedName>
</protein>
<dbReference type="InterPro" id="IPR044005">
    <property type="entry name" value="DZR_2"/>
</dbReference>
<evidence type="ECO:0000259" key="2">
    <source>
        <dbReference type="Pfam" id="PF00156"/>
    </source>
</evidence>
<keyword evidence="5" id="KW-1185">Reference proteome</keyword>
<dbReference type="EMBL" id="CXWC01000002">
    <property type="protein sequence ID" value="CTQ65530.1"/>
    <property type="molecule type" value="Genomic_DNA"/>
</dbReference>
<feature type="domain" description="Double zinc ribbon" evidence="3">
    <location>
        <begin position="2"/>
        <end position="46"/>
    </location>
</feature>
<proteinExistence type="inferred from homology"/>
<feature type="domain" description="Phosphoribosyltransferase" evidence="2">
    <location>
        <begin position="168"/>
        <end position="227"/>
    </location>
</feature>
<comment type="similarity">
    <text evidence="1">Belongs to the ComF/GntX family.</text>
</comment>
<dbReference type="InterPro" id="IPR029057">
    <property type="entry name" value="PRTase-like"/>
</dbReference>
<dbReference type="STRING" id="311410.LA5095_01904"/>
<dbReference type="PANTHER" id="PTHR47505:SF1">
    <property type="entry name" value="DNA UTILIZATION PROTEIN YHGH"/>
    <property type="match status" value="1"/>
</dbReference>
<accession>A0A0M6ZTX5</accession>
<dbReference type="InterPro" id="IPR051910">
    <property type="entry name" value="ComF/GntX_DNA_util-trans"/>
</dbReference>
<organism evidence="4 5">
    <name type="scientific">Roseibium album</name>
    <dbReference type="NCBI Taxonomy" id="311410"/>
    <lineage>
        <taxon>Bacteria</taxon>
        <taxon>Pseudomonadati</taxon>
        <taxon>Pseudomonadota</taxon>
        <taxon>Alphaproteobacteria</taxon>
        <taxon>Hyphomicrobiales</taxon>
        <taxon>Stappiaceae</taxon>
        <taxon>Roseibium</taxon>
    </lineage>
</organism>
<dbReference type="CDD" id="cd06223">
    <property type="entry name" value="PRTases_typeI"/>
    <property type="match status" value="1"/>
</dbReference>